<dbReference type="EMBL" id="KZ613912">
    <property type="protein sequence ID" value="PMD51011.1"/>
    <property type="molecule type" value="Genomic_DNA"/>
</dbReference>
<name>A0A2J6SJQ4_9HELO</name>
<protein>
    <submittedName>
        <fullName evidence="2">Uncharacterized protein</fullName>
    </submittedName>
</protein>
<feature type="region of interest" description="Disordered" evidence="1">
    <location>
        <begin position="1"/>
        <end position="66"/>
    </location>
</feature>
<dbReference type="OrthoDB" id="4085451at2759"/>
<dbReference type="RefSeq" id="XP_024727915.1">
    <property type="nucleotide sequence ID" value="XM_024881652.1"/>
</dbReference>
<reference evidence="2 3" key="1">
    <citation type="submission" date="2016-04" db="EMBL/GenBank/DDBJ databases">
        <title>A degradative enzymes factory behind the ericoid mycorrhizal symbiosis.</title>
        <authorList>
            <consortium name="DOE Joint Genome Institute"/>
            <person name="Martino E."/>
            <person name="Morin E."/>
            <person name="Grelet G."/>
            <person name="Kuo A."/>
            <person name="Kohler A."/>
            <person name="Daghino S."/>
            <person name="Barry K."/>
            <person name="Choi C."/>
            <person name="Cichocki N."/>
            <person name="Clum A."/>
            <person name="Copeland A."/>
            <person name="Hainaut M."/>
            <person name="Haridas S."/>
            <person name="Labutti K."/>
            <person name="Lindquist E."/>
            <person name="Lipzen A."/>
            <person name="Khouja H.-R."/>
            <person name="Murat C."/>
            <person name="Ohm R."/>
            <person name="Olson A."/>
            <person name="Spatafora J."/>
            <person name="Veneault-Fourrey C."/>
            <person name="Henrissat B."/>
            <person name="Grigoriev I."/>
            <person name="Martin F."/>
            <person name="Perotto S."/>
        </authorList>
    </citation>
    <scope>NUCLEOTIDE SEQUENCE [LARGE SCALE GENOMIC DNA]</scope>
    <source>
        <strain evidence="2 3">E</strain>
    </source>
</reference>
<dbReference type="AlphaFoldDB" id="A0A2J6SJQ4"/>
<proteinExistence type="predicted"/>
<dbReference type="Proteomes" id="UP000235371">
    <property type="component" value="Unassembled WGS sequence"/>
</dbReference>
<evidence type="ECO:0000313" key="3">
    <source>
        <dbReference type="Proteomes" id="UP000235371"/>
    </source>
</evidence>
<accession>A0A2J6SJQ4</accession>
<dbReference type="STRING" id="1095630.A0A2J6SJQ4"/>
<evidence type="ECO:0000313" key="2">
    <source>
        <dbReference type="EMBL" id="PMD51011.1"/>
    </source>
</evidence>
<organism evidence="2 3">
    <name type="scientific">Hyaloscypha bicolor E</name>
    <dbReference type="NCBI Taxonomy" id="1095630"/>
    <lineage>
        <taxon>Eukaryota</taxon>
        <taxon>Fungi</taxon>
        <taxon>Dikarya</taxon>
        <taxon>Ascomycota</taxon>
        <taxon>Pezizomycotina</taxon>
        <taxon>Leotiomycetes</taxon>
        <taxon>Helotiales</taxon>
        <taxon>Hyaloscyphaceae</taxon>
        <taxon>Hyaloscypha</taxon>
        <taxon>Hyaloscypha bicolor</taxon>
    </lineage>
</organism>
<gene>
    <name evidence="2" type="ORF">K444DRAFT_620193</name>
</gene>
<dbReference type="InParanoid" id="A0A2J6SJQ4"/>
<dbReference type="GeneID" id="36589729"/>
<feature type="compositionally biased region" description="Polar residues" evidence="1">
    <location>
        <begin position="33"/>
        <end position="48"/>
    </location>
</feature>
<evidence type="ECO:0000256" key="1">
    <source>
        <dbReference type="SAM" id="MobiDB-lite"/>
    </source>
</evidence>
<feature type="compositionally biased region" description="Polar residues" evidence="1">
    <location>
        <begin position="1"/>
        <end position="19"/>
    </location>
</feature>
<sequence length="104" mass="11046">MGTSTSKAAKSATQLSAANTARKYPTRSPPLSSPQTKAQPEAPSTTIGPSIHPPTHATEARDRGVCPSVRFQSRAGYSHPHLSVTCPAFSTPLSQQKSTRWTIC</sequence>
<keyword evidence="3" id="KW-1185">Reference proteome</keyword>